<comment type="caution">
    <text evidence="3">The sequence shown here is derived from an EMBL/GenBank/DDBJ whole genome shotgun (WGS) entry which is preliminary data.</text>
</comment>
<sequence>MLFNRVTKEHILQGIRDFEEKGYPNEFGPSSTYDLVHEGKHYAPKAIMAYANYHAEGRTIERYFKGGKNTDCFNTFEKLKFNVIKKQLKDPIFQIQVSNTDKTADGDFLTAKLQIVKGGYQLLKGSYIYKEPKPSFLKHSYYKMRVKYEKENYFEDSEFSKYLILKKSITFNKPSPAAVITLNRAANGKHEWKLQDGTTLEEFEKMMNLNDYRKQSSNTKLDGLIQNYKRALLEDNWLYAELYKFEWASWLYSKVDFNKQSNEEILEICLASQNENYTNSKGVQFIKQGAREKLSKYIGIEDIRIFRDFYNGLELEYIHYSSRNMSFPILSCWMSVLVPNSVFPASRTSFLGVIKELFSIKLKSSNIDFVIGMQKPMQRICNILLEDKEIVDFFSKQLHKSELSQLDLNWLTQDFLLFTDRNPNLLKSIAETTEEKKEQNVMVNIAPKNQILYGPPGTGKTFYLKDRLFDSYTLKKEAVTKEKYFEETVSNLTWWQVIALALNEIGKAKVNDILENRWVATKAALSESKNVRATLWGTLQMHTILESKNVAYKQRQNPLIFDKDDNKTWCLLDDEVKEQSPEIFDVLQDVNDFDISPQKVIKNYDFVTFHQSFAYEDFIEGIKPIIPESDNEIEDGQSLGYTIEDGVFKKLCIKAKNDPGNRYAIFIDEINRGNVSAIFGELITLIEKDKRSGGKNELSIKLPYSKKEFSVPANLDIYGTMNTADRSVEALDTALRRRFEFKEMMPDYGVIENEMVGDLKLSEVLKTINQRIELLIDRDHSIGHSYFVDVNNEEELAQAFNNKIMPLLQEYFYGDYGKIGLVLGKGFVEKLKNDKVDFAKFDYENANDYKIPSYQLKQVNALTVEDAVSLLLGLKEVVAE</sequence>
<dbReference type="InterPro" id="IPR058807">
    <property type="entry name" value="ScoMcrA_N"/>
</dbReference>
<dbReference type="GO" id="GO:0005524">
    <property type="term" value="F:ATP binding"/>
    <property type="evidence" value="ECO:0007669"/>
    <property type="project" value="InterPro"/>
</dbReference>
<evidence type="ECO:0000313" key="4">
    <source>
        <dbReference type="Proteomes" id="UP000294824"/>
    </source>
</evidence>
<dbReference type="Pfam" id="PF26345">
    <property type="entry name" value="ScoMcrA_N"/>
    <property type="match status" value="1"/>
</dbReference>
<protein>
    <submittedName>
        <fullName evidence="3">Dynein-related subfamily AAA family protein</fullName>
    </submittedName>
</protein>
<evidence type="ECO:0000259" key="2">
    <source>
        <dbReference type="Pfam" id="PF26345"/>
    </source>
</evidence>
<dbReference type="InterPro" id="IPR052934">
    <property type="entry name" value="Methyl-DNA_Rec/Restrict_Enz"/>
</dbReference>
<proteinExistence type="predicted"/>
<dbReference type="AlphaFoldDB" id="A0A4R8ME58"/>
<dbReference type="SUPFAM" id="SSF52540">
    <property type="entry name" value="P-loop containing nucleoside triphosphate hydrolases"/>
    <property type="match status" value="1"/>
</dbReference>
<feature type="domain" description="ATPase dynein-related AAA" evidence="1">
    <location>
        <begin position="603"/>
        <end position="739"/>
    </location>
</feature>
<dbReference type="PANTHER" id="PTHR37291:SF1">
    <property type="entry name" value="TYPE IV METHYL-DIRECTED RESTRICTION ENZYME ECOKMCRB SUBUNIT"/>
    <property type="match status" value="1"/>
</dbReference>
<dbReference type="Gene3D" id="3.40.50.300">
    <property type="entry name" value="P-loop containing nucleotide triphosphate hydrolases"/>
    <property type="match status" value="1"/>
</dbReference>
<dbReference type="GO" id="GO:0016887">
    <property type="term" value="F:ATP hydrolysis activity"/>
    <property type="evidence" value="ECO:0007669"/>
    <property type="project" value="InterPro"/>
</dbReference>
<dbReference type="PANTHER" id="PTHR37291">
    <property type="entry name" value="5-METHYLCYTOSINE-SPECIFIC RESTRICTION ENZYME B"/>
    <property type="match status" value="1"/>
</dbReference>
<dbReference type="EMBL" id="SORL01000007">
    <property type="protein sequence ID" value="TDY64173.1"/>
    <property type="molecule type" value="Genomic_DNA"/>
</dbReference>
<dbReference type="InterPro" id="IPR011704">
    <property type="entry name" value="ATPase_dyneun-rel_AAA"/>
</dbReference>
<dbReference type="InterPro" id="IPR027417">
    <property type="entry name" value="P-loop_NTPase"/>
</dbReference>
<accession>A0A4R8ME58</accession>
<dbReference type="Pfam" id="PF07728">
    <property type="entry name" value="AAA_5"/>
    <property type="match status" value="1"/>
</dbReference>
<name>A0A4R8ME58_9FLAO</name>
<keyword evidence="4" id="KW-1185">Reference proteome</keyword>
<reference evidence="3 4" key="1">
    <citation type="submission" date="2019-03" db="EMBL/GenBank/DDBJ databases">
        <title>Genomic Encyclopedia of Type Strains, Phase III (KMG-III): the genomes of soil and plant-associated and newly described type strains.</title>
        <authorList>
            <person name="Whitman W."/>
        </authorList>
    </citation>
    <scope>NUCLEOTIDE SEQUENCE [LARGE SCALE GENOMIC DNA]</scope>
    <source>
        <strain evidence="3 4">CECT 8301</strain>
    </source>
</reference>
<dbReference type="Proteomes" id="UP000294824">
    <property type="component" value="Unassembled WGS sequence"/>
</dbReference>
<evidence type="ECO:0000259" key="1">
    <source>
        <dbReference type="Pfam" id="PF07728"/>
    </source>
</evidence>
<evidence type="ECO:0000313" key="3">
    <source>
        <dbReference type="EMBL" id="TDY64173.1"/>
    </source>
</evidence>
<organism evidence="3 4">
    <name type="scientific">Algibacter lectus</name>
    <dbReference type="NCBI Taxonomy" id="221126"/>
    <lineage>
        <taxon>Bacteria</taxon>
        <taxon>Pseudomonadati</taxon>
        <taxon>Bacteroidota</taxon>
        <taxon>Flavobacteriia</taxon>
        <taxon>Flavobacteriales</taxon>
        <taxon>Flavobacteriaceae</taxon>
        <taxon>Algibacter</taxon>
    </lineage>
</organism>
<feature type="domain" description="ScoMcrA-like N-terminal head" evidence="2">
    <location>
        <begin position="5"/>
        <end position="83"/>
    </location>
</feature>
<gene>
    <name evidence="3" type="ORF">DFQ06_1076</name>
</gene>